<accession>A0ABY5VT12</accession>
<dbReference type="Proteomes" id="UP001059617">
    <property type="component" value="Chromosome"/>
</dbReference>
<evidence type="ECO:0000313" key="1">
    <source>
        <dbReference type="EMBL" id="UWP80289.1"/>
    </source>
</evidence>
<reference evidence="1" key="2">
    <citation type="submission" date="2022-09" db="EMBL/GenBank/DDBJ databases">
        <title>Biosynthetic gene clusters of Dactylosporangioum fulvum.</title>
        <authorList>
            <person name="Caradec T."/>
        </authorList>
    </citation>
    <scope>NUCLEOTIDE SEQUENCE</scope>
    <source>
        <strain evidence="1">NRRL B-16292</strain>
    </source>
</reference>
<dbReference type="EMBL" id="CP073720">
    <property type="protein sequence ID" value="UWP80289.1"/>
    <property type="molecule type" value="Genomic_DNA"/>
</dbReference>
<evidence type="ECO:0000313" key="2">
    <source>
        <dbReference type="Proteomes" id="UP001059617"/>
    </source>
</evidence>
<reference evidence="1" key="1">
    <citation type="submission" date="2021-04" db="EMBL/GenBank/DDBJ databases">
        <authorList>
            <person name="Hartkoorn R.C."/>
            <person name="Beaudoing E."/>
            <person name="Hot D."/>
        </authorList>
    </citation>
    <scope>NUCLEOTIDE SEQUENCE</scope>
    <source>
        <strain evidence="1">NRRL B-16292</strain>
    </source>
</reference>
<keyword evidence="2" id="KW-1185">Reference proteome</keyword>
<proteinExistence type="predicted"/>
<dbReference type="RefSeq" id="WP_259858047.1">
    <property type="nucleotide sequence ID" value="NZ_BAAAST010000007.1"/>
</dbReference>
<sequence length="55" mass="6047">MRNVVLYELISLGGVAEEPGEGEWFVDELGLAIVNPGVRRTYSELRDQLGKGSII</sequence>
<protein>
    <submittedName>
        <fullName evidence="1">Uncharacterized protein</fullName>
    </submittedName>
</protein>
<organism evidence="1 2">
    <name type="scientific">Dactylosporangium fulvum</name>
    <dbReference type="NCBI Taxonomy" id="53359"/>
    <lineage>
        <taxon>Bacteria</taxon>
        <taxon>Bacillati</taxon>
        <taxon>Actinomycetota</taxon>
        <taxon>Actinomycetes</taxon>
        <taxon>Micromonosporales</taxon>
        <taxon>Micromonosporaceae</taxon>
        <taxon>Dactylosporangium</taxon>
    </lineage>
</organism>
<name>A0ABY5VT12_9ACTN</name>
<gene>
    <name evidence="1" type="ORF">Dfulv_34720</name>
</gene>